<proteinExistence type="predicted"/>
<dbReference type="GO" id="GO:0043005">
    <property type="term" value="C:neuron projection"/>
    <property type="evidence" value="ECO:0007669"/>
    <property type="project" value="TreeGrafter"/>
</dbReference>
<dbReference type="GO" id="GO:0007186">
    <property type="term" value="P:G protein-coupled receptor signaling pathway"/>
    <property type="evidence" value="ECO:0007669"/>
    <property type="project" value="InterPro"/>
</dbReference>
<dbReference type="Pfam" id="PF00631">
    <property type="entry name" value="G-gamma"/>
    <property type="match status" value="1"/>
</dbReference>
<dbReference type="InterPro" id="IPR036284">
    <property type="entry name" value="GGL_sf"/>
</dbReference>
<dbReference type="InterPro" id="IPR040759">
    <property type="entry name" value="RGS_DHEX"/>
</dbReference>
<dbReference type="InterPro" id="IPR047017">
    <property type="entry name" value="RGS6/7/9/11_DHEX_sf"/>
</dbReference>
<dbReference type="InterPro" id="IPR015898">
    <property type="entry name" value="G-protein_gamma-like_dom"/>
</dbReference>
<dbReference type="Gene3D" id="1.10.1240.60">
    <property type="match status" value="1"/>
</dbReference>
<dbReference type="InterPro" id="IPR044926">
    <property type="entry name" value="RGS_subdomain_2"/>
</dbReference>
<keyword evidence="1" id="KW-0734">Signal transduction inhibitor</keyword>
<dbReference type="SMART" id="SM00224">
    <property type="entry name" value="GGL"/>
    <property type="match status" value="1"/>
</dbReference>
<evidence type="ECO:0000313" key="3">
    <source>
        <dbReference type="Ensembl" id="ENSPCOP00000019292.1"/>
    </source>
</evidence>
<evidence type="ECO:0000313" key="4">
    <source>
        <dbReference type="Proteomes" id="UP000233160"/>
    </source>
</evidence>
<reference evidence="3" key="2">
    <citation type="submission" date="2025-09" db="UniProtKB">
        <authorList>
            <consortium name="Ensembl"/>
        </authorList>
    </citation>
    <scope>IDENTIFICATION</scope>
</reference>
<dbReference type="AlphaFoldDB" id="A0A2K6FZ75"/>
<dbReference type="GO" id="GO:0005096">
    <property type="term" value="F:GTPase activator activity"/>
    <property type="evidence" value="ECO:0007669"/>
    <property type="project" value="InterPro"/>
</dbReference>
<dbReference type="InterPro" id="IPR037956">
    <property type="entry name" value="RGS6_RGS"/>
</dbReference>
<dbReference type="Gene3D" id="1.10.167.10">
    <property type="entry name" value="Regulator of G-protein Signalling 4, domain 2"/>
    <property type="match status" value="1"/>
</dbReference>
<keyword evidence="4" id="KW-1185">Reference proteome</keyword>
<dbReference type="Proteomes" id="UP000233160">
    <property type="component" value="Unassembled WGS sequence"/>
</dbReference>
<dbReference type="PANTHER" id="PTHR45746">
    <property type="entry name" value="LP21163P"/>
    <property type="match status" value="1"/>
</dbReference>
<dbReference type="CDD" id="cd08737">
    <property type="entry name" value="RGS_RGS6"/>
    <property type="match status" value="1"/>
</dbReference>
<dbReference type="InterPro" id="IPR036305">
    <property type="entry name" value="RGS_sf"/>
</dbReference>
<evidence type="ECO:0000259" key="2">
    <source>
        <dbReference type="PROSITE" id="PS50132"/>
    </source>
</evidence>
<protein>
    <submittedName>
        <fullName evidence="3">Regulator of G protein signaling 6</fullName>
    </submittedName>
</protein>
<dbReference type="GO" id="GO:0005737">
    <property type="term" value="C:cytoplasm"/>
    <property type="evidence" value="ECO:0007669"/>
    <property type="project" value="TreeGrafter"/>
</dbReference>
<dbReference type="Pfam" id="PF00615">
    <property type="entry name" value="RGS"/>
    <property type="match status" value="1"/>
</dbReference>
<dbReference type="SUPFAM" id="SSF48097">
    <property type="entry name" value="Regulator of G-protein signaling, RGS"/>
    <property type="match status" value="1"/>
</dbReference>
<dbReference type="PROSITE" id="PS50132">
    <property type="entry name" value="RGS"/>
    <property type="match status" value="1"/>
</dbReference>
<gene>
    <name evidence="3" type="primary">RGS6</name>
</gene>
<reference evidence="3" key="1">
    <citation type="submission" date="2025-08" db="UniProtKB">
        <authorList>
            <consortium name="Ensembl"/>
        </authorList>
    </citation>
    <scope>IDENTIFICATION</scope>
</reference>
<evidence type="ECO:0000256" key="1">
    <source>
        <dbReference type="ARBA" id="ARBA00022700"/>
    </source>
</evidence>
<dbReference type="GO" id="GO:0009968">
    <property type="term" value="P:negative regulation of signal transduction"/>
    <property type="evidence" value="ECO:0007669"/>
    <property type="project" value="UniProtKB-KW"/>
</dbReference>
<dbReference type="PANTHER" id="PTHR45746:SF2">
    <property type="entry name" value="REGULATOR OF G-PROTEIN SIGNALING 6"/>
    <property type="match status" value="1"/>
</dbReference>
<name>A0A2K6FZ75_PROCO</name>
<feature type="domain" description="RGS" evidence="2">
    <location>
        <begin position="159"/>
        <end position="274"/>
    </location>
</feature>
<sequence length="314" mass="36587">MQNKARLELADYEAENLARLQRAFARKWEFIFMQAEAQWDCQSEVSDWRCVNTTEMDIRKCRRLKNPQKVKKSVYGVTEESQSQSPVHVLSQPIRKTTKEDIRKQVNGLIAYTEQYVEYDPLITPAEPSNPWISDDVTLWDIEMSKEPSQQRVKRWGFSFDEILKDQVGRDQFLRFLESEFSSENLRFWLAVQDLKKQPLQDVAKRVEEIWQEFLAPGAPSAINLDSHSYEITSQNVKDGGRYTFEDAQEHIYKLMKSDSYARFLRSNAYQDLLLAKKKPESEQGRRTSLEKFTRSVVNAPLAKGNTGWISAPA</sequence>
<dbReference type="InterPro" id="IPR016137">
    <property type="entry name" value="RGS"/>
</dbReference>
<accession>A0A2K6FZ75</accession>
<dbReference type="SUPFAM" id="SSF48670">
    <property type="entry name" value="Transducin (heterotrimeric G protein), gamma chain"/>
    <property type="match status" value="1"/>
</dbReference>
<dbReference type="Pfam" id="PF18148">
    <property type="entry name" value="RGS_DHEX"/>
    <property type="match status" value="1"/>
</dbReference>
<dbReference type="SMART" id="SM00315">
    <property type="entry name" value="RGS"/>
    <property type="match status" value="1"/>
</dbReference>
<dbReference type="Ensembl" id="ENSPCOT00000029940.1">
    <property type="protein sequence ID" value="ENSPCOP00000019292.1"/>
    <property type="gene ID" value="ENSPCOG00000021594.1"/>
</dbReference>
<organism evidence="3 4">
    <name type="scientific">Propithecus coquereli</name>
    <name type="common">Coquerel's sifaka</name>
    <name type="synonym">Propithecus verreauxi coquereli</name>
    <dbReference type="NCBI Taxonomy" id="379532"/>
    <lineage>
        <taxon>Eukaryota</taxon>
        <taxon>Metazoa</taxon>
        <taxon>Chordata</taxon>
        <taxon>Craniata</taxon>
        <taxon>Vertebrata</taxon>
        <taxon>Euteleostomi</taxon>
        <taxon>Mammalia</taxon>
        <taxon>Eutheria</taxon>
        <taxon>Euarchontoglires</taxon>
        <taxon>Primates</taxon>
        <taxon>Strepsirrhini</taxon>
        <taxon>Lemuriformes</taxon>
        <taxon>Indriidae</taxon>
        <taxon>Propithecus</taxon>
    </lineage>
</organism>
<dbReference type="GeneTree" id="ENSGT00940000157159"/>
<dbReference type="PRINTS" id="PR01301">
    <property type="entry name" value="RGSPROTEIN"/>
</dbReference>
<dbReference type="GO" id="GO:0008277">
    <property type="term" value="P:regulation of G protein-coupled receptor signaling pathway"/>
    <property type="evidence" value="ECO:0007669"/>
    <property type="project" value="InterPro"/>
</dbReference>
<dbReference type="FunFam" id="1.10.167.10:FF:000002">
    <property type="entry name" value="Regulator of G-protein signaling 6 isoform 9"/>
    <property type="match status" value="1"/>
</dbReference>
<dbReference type="InterPro" id="IPR047016">
    <property type="entry name" value="RGS6/7/9/11"/>
</dbReference>
<dbReference type="SMART" id="SM01224">
    <property type="entry name" value="G_gamma"/>
    <property type="match status" value="1"/>
</dbReference>